<accession>A0ABW9LKS5</accession>
<organism evidence="1 2">
    <name type="scientific">Mycolicibacterium nivoides</name>
    <dbReference type="NCBI Taxonomy" id="2487344"/>
    <lineage>
        <taxon>Bacteria</taxon>
        <taxon>Bacillati</taxon>
        <taxon>Actinomycetota</taxon>
        <taxon>Actinomycetes</taxon>
        <taxon>Mycobacteriales</taxon>
        <taxon>Mycobacteriaceae</taxon>
        <taxon>Mycolicibacterium</taxon>
    </lineage>
</organism>
<dbReference type="RefSeq" id="WP_409545963.1">
    <property type="nucleotide sequence ID" value="NZ_JBKBDD010000028.1"/>
</dbReference>
<gene>
    <name evidence="1" type="ORF">ACK4CT_36085</name>
</gene>
<evidence type="ECO:0000313" key="2">
    <source>
        <dbReference type="Proteomes" id="UP001635816"/>
    </source>
</evidence>
<dbReference type="Proteomes" id="UP001635816">
    <property type="component" value="Unassembled WGS sequence"/>
</dbReference>
<keyword evidence="2" id="KW-1185">Reference proteome</keyword>
<evidence type="ECO:0008006" key="3">
    <source>
        <dbReference type="Google" id="ProtNLM"/>
    </source>
</evidence>
<dbReference type="EMBL" id="JBKBDD010000028">
    <property type="protein sequence ID" value="MFN6548571.1"/>
    <property type="molecule type" value="Genomic_DNA"/>
</dbReference>
<protein>
    <recommendedName>
        <fullName evidence="3">DUF222 domain-containing protein</fullName>
    </recommendedName>
</protein>
<sequence>MNQADAFRETVKIAEQRGMPEMPGSELGLHHLRSMLTTVNTSKFSDAKLGRWLGWAQCALVAADVGITLADMKALNARHAETTTPAPHCPICARKNCYHRP</sequence>
<reference evidence="1 2" key="1">
    <citation type="submission" date="2024-12" db="EMBL/GenBank/DDBJ databases">
        <title>The coexistence of Mycolicibacterium septicum and Mycolicibacterium nivoides in clinical samples.</title>
        <authorList>
            <person name="Wang C."/>
            <person name="Feng Y."/>
            <person name="Zong Z."/>
        </authorList>
    </citation>
    <scope>NUCLEOTIDE SEQUENCE [LARGE SCALE GENOMIC DNA]</scope>
    <source>
        <strain evidence="1 2">120309</strain>
    </source>
</reference>
<evidence type="ECO:0000313" key="1">
    <source>
        <dbReference type="EMBL" id="MFN6548571.1"/>
    </source>
</evidence>
<name>A0ABW9LKS5_9MYCO</name>
<proteinExistence type="predicted"/>
<comment type="caution">
    <text evidence="1">The sequence shown here is derived from an EMBL/GenBank/DDBJ whole genome shotgun (WGS) entry which is preliminary data.</text>
</comment>